<dbReference type="PANTHER" id="PTHR33279">
    <property type="entry name" value="SULFUR CARRIER PROTEIN YEDF-RELATED"/>
    <property type="match status" value="1"/>
</dbReference>
<reference evidence="3 4" key="1">
    <citation type="submission" date="2010-03" db="EMBL/GenBank/DDBJ databases">
        <authorList>
            <consortium name="The Broad Institute Genome Sequencing Platform"/>
            <person name="Ward D."/>
            <person name="Earl A."/>
            <person name="Feldgarden M."/>
            <person name="Gevers D."/>
            <person name="Young S."/>
            <person name="Zeng Q."/>
            <person name="Koehrsen M."/>
            <person name="Alvarado L."/>
            <person name="Berlin A.M."/>
            <person name="Borenstein D."/>
            <person name="Chapman S.B."/>
            <person name="Chen Z."/>
            <person name="Engels R."/>
            <person name="Freedman E."/>
            <person name="Gellesch M."/>
            <person name="Goldberg J."/>
            <person name="Griggs A."/>
            <person name="Gujja S."/>
            <person name="Heilman E.R."/>
            <person name="Heiman D.I."/>
            <person name="Hepburn T.A."/>
            <person name="Howarth C."/>
            <person name="Jen D."/>
            <person name="Larson L."/>
            <person name="Mehta T."/>
            <person name="Park D."/>
            <person name="Pearson M."/>
            <person name="Richards J."/>
            <person name="Roberts A."/>
            <person name="Saif S."/>
            <person name="Shea T.D."/>
            <person name="Shenoy N."/>
            <person name="Sisk P."/>
            <person name="Stolte C."/>
            <person name="Sykes S.N."/>
            <person name="Walk T."/>
            <person name="White J."/>
            <person name="Yandava C."/>
            <person name="Izard J."/>
            <person name="Baranova O.V."/>
            <person name="Blanton J.M."/>
            <person name="Tanner A.C."/>
            <person name="Dewhirst F."/>
            <person name="Haas B."/>
            <person name="Nusbaum C."/>
            <person name="Birren B."/>
        </authorList>
    </citation>
    <scope>NUCLEOTIDE SEQUENCE [LARGE SCALE GENOMIC DNA]</scope>
    <source>
        <strain evidence="3 4">ATCC 29453</strain>
    </source>
</reference>
<comment type="similarity">
    <text evidence="1">Belongs to the sulfur carrier protein TusA family.</text>
</comment>
<dbReference type="Pfam" id="PF01206">
    <property type="entry name" value="TusA"/>
    <property type="match status" value="1"/>
</dbReference>
<reference evidence="3 4" key="2">
    <citation type="submission" date="2011-10" db="EMBL/GenBank/DDBJ databases">
        <title>The Genome Sequence of Simonsiella muelleri ATCC 29453.</title>
        <authorList>
            <consortium name="The Broad Institute Genome Sequencing Platform"/>
            <consortium name="The Broad Institute Genome Sequencing Center for Infectious Disease"/>
            <person name="Earl A."/>
            <person name="Ward D."/>
            <person name="Feldgarden M."/>
            <person name="Gevers D."/>
            <person name="Izard J."/>
            <person name="Baranova O.V."/>
            <person name="Blanton J.M."/>
            <person name="Tanner A.C."/>
            <person name="Dewhirst F."/>
            <person name="Young S.K."/>
            <person name="Zeng Q."/>
            <person name="Gargeya S."/>
            <person name="Fitzgerald M."/>
            <person name="Haas B."/>
            <person name="Abouelleil A."/>
            <person name="Alvarado L."/>
            <person name="Arachchi H.M."/>
            <person name="Berlin A."/>
            <person name="Brown A."/>
            <person name="Chapman S.B."/>
            <person name="Chen Z."/>
            <person name="Dunbar C."/>
            <person name="Freedman E."/>
            <person name="Gearin G."/>
            <person name="Goldberg J."/>
            <person name="Griggs A."/>
            <person name="Gujja S."/>
            <person name="Heiman D."/>
            <person name="Howarth C."/>
            <person name="Larson L."/>
            <person name="Lui A."/>
            <person name="MacDonald P.J.P."/>
            <person name="Montmayeur A."/>
            <person name="Murphy C."/>
            <person name="Neiman D."/>
            <person name="Pearson M."/>
            <person name="Priest M."/>
            <person name="Roberts A."/>
            <person name="Saif S."/>
            <person name="Shea T."/>
            <person name="Shenoy N."/>
            <person name="Sisk P."/>
            <person name="Stolte C."/>
            <person name="Sykes S."/>
            <person name="Wortman J."/>
            <person name="Nusbaum C."/>
            <person name="Birren B."/>
        </authorList>
    </citation>
    <scope>NUCLEOTIDE SEQUENCE [LARGE SCALE GENOMIC DNA]</scope>
    <source>
        <strain evidence="3 4">ATCC 29453</strain>
    </source>
</reference>
<dbReference type="PROSITE" id="PS01148">
    <property type="entry name" value="UPF0033"/>
    <property type="match status" value="1"/>
</dbReference>
<feature type="domain" description="UPF0033" evidence="2">
    <location>
        <begin position="6"/>
        <end position="30"/>
    </location>
</feature>
<sequence length="74" mass="8032">MNKITLDLQGLKCPLPILRTKKALANMASGDIITVLATDAGAPEDFAAFCKHTGHELLENNTEDGIFTLIIKHK</sequence>
<gene>
    <name evidence="3" type="ORF">HMPREF9021_01310</name>
</gene>
<dbReference type="KEGG" id="smur:BWP33_06490"/>
<dbReference type="PANTHER" id="PTHR33279:SF6">
    <property type="entry name" value="SULFUR CARRIER PROTEIN YEDF-RELATED"/>
    <property type="match status" value="1"/>
</dbReference>
<keyword evidence="4" id="KW-1185">Reference proteome</keyword>
<dbReference type="Proteomes" id="UP000017813">
    <property type="component" value="Unassembled WGS sequence"/>
</dbReference>
<dbReference type="EMBL" id="ADCY02000048">
    <property type="protein sequence ID" value="EFG30704.1"/>
    <property type="molecule type" value="Genomic_DNA"/>
</dbReference>
<evidence type="ECO:0000313" key="3">
    <source>
        <dbReference type="EMBL" id="EFG30704.1"/>
    </source>
</evidence>
<dbReference type="InterPro" id="IPR001455">
    <property type="entry name" value="TusA-like"/>
</dbReference>
<name>V9HKR3_9NEIS</name>
<evidence type="ECO:0000256" key="1">
    <source>
        <dbReference type="ARBA" id="ARBA00008984"/>
    </source>
</evidence>
<organism evidence="3 4">
    <name type="scientific">Simonsiella muelleri ATCC 29453</name>
    <dbReference type="NCBI Taxonomy" id="641147"/>
    <lineage>
        <taxon>Bacteria</taxon>
        <taxon>Pseudomonadati</taxon>
        <taxon>Pseudomonadota</taxon>
        <taxon>Betaproteobacteria</taxon>
        <taxon>Neisseriales</taxon>
        <taxon>Neisseriaceae</taxon>
        <taxon>Simonsiella</taxon>
    </lineage>
</organism>
<dbReference type="InterPro" id="IPR036868">
    <property type="entry name" value="TusA-like_sf"/>
</dbReference>
<dbReference type="SUPFAM" id="SSF64307">
    <property type="entry name" value="SirA-like"/>
    <property type="match status" value="1"/>
</dbReference>
<dbReference type="eggNOG" id="COG0425">
    <property type="taxonomic scope" value="Bacteria"/>
</dbReference>
<dbReference type="OrthoDB" id="9797551at2"/>
<dbReference type="Gene3D" id="3.30.110.40">
    <property type="entry name" value="TusA-like domain"/>
    <property type="match status" value="1"/>
</dbReference>
<dbReference type="AlphaFoldDB" id="V9HKR3"/>
<comment type="caution">
    <text evidence="3">The sequence shown here is derived from an EMBL/GenBank/DDBJ whole genome shotgun (WGS) entry which is preliminary data.</text>
</comment>
<proteinExistence type="inferred from homology"/>
<accession>V9HKR3</accession>
<protein>
    <recommendedName>
        <fullName evidence="2">UPF0033 domain-containing protein</fullName>
    </recommendedName>
</protein>
<evidence type="ECO:0000313" key="4">
    <source>
        <dbReference type="Proteomes" id="UP000017813"/>
    </source>
</evidence>
<dbReference type="CDD" id="cd00291">
    <property type="entry name" value="SirA_YedF_YeeD"/>
    <property type="match status" value="1"/>
</dbReference>
<dbReference type="HOGENOM" id="CLU_165255_1_1_4"/>
<dbReference type="STRING" id="641147.HMPREF9021_01310"/>
<evidence type="ECO:0000259" key="2">
    <source>
        <dbReference type="PROSITE" id="PS01148"/>
    </source>
</evidence>
<dbReference type="RefSeq" id="WP_002642594.1">
    <property type="nucleotide sequence ID" value="NZ_CP019448.1"/>
</dbReference>